<accession>A0ABD0QVR2</accession>
<keyword evidence="3" id="KW-1185">Reference proteome</keyword>
<keyword evidence="1" id="KW-0175">Coiled coil</keyword>
<dbReference type="InterPro" id="IPR005312">
    <property type="entry name" value="DUF1759"/>
</dbReference>
<dbReference type="EMBL" id="JAMKFB020000007">
    <property type="protein sequence ID" value="KAL0189882.1"/>
    <property type="molecule type" value="Genomic_DNA"/>
</dbReference>
<dbReference type="PANTHER" id="PTHR47331">
    <property type="entry name" value="PHD-TYPE DOMAIN-CONTAINING PROTEIN"/>
    <property type="match status" value="1"/>
</dbReference>
<feature type="non-terminal residue" evidence="2">
    <location>
        <position position="1"/>
    </location>
</feature>
<evidence type="ECO:0000256" key="1">
    <source>
        <dbReference type="SAM" id="Coils"/>
    </source>
</evidence>
<feature type="non-terminal residue" evidence="2">
    <location>
        <position position="380"/>
    </location>
</feature>
<proteinExistence type="predicted"/>
<dbReference type="PANTHER" id="PTHR47331:SF5">
    <property type="entry name" value="RIBONUCLEASE H"/>
    <property type="match status" value="1"/>
</dbReference>
<reference evidence="2 3" key="1">
    <citation type="submission" date="2024-05" db="EMBL/GenBank/DDBJ databases">
        <title>Genome sequencing and assembly of Indian major carp, Cirrhinus mrigala (Hamilton, 1822).</title>
        <authorList>
            <person name="Mohindra V."/>
            <person name="Chowdhury L.M."/>
            <person name="Lal K."/>
            <person name="Jena J.K."/>
        </authorList>
    </citation>
    <scope>NUCLEOTIDE SEQUENCE [LARGE SCALE GENOMIC DNA]</scope>
    <source>
        <strain evidence="2">CM1030</strain>
        <tissue evidence="2">Blood</tissue>
    </source>
</reference>
<dbReference type="Pfam" id="PF03564">
    <property type="entry name" value="DUF1759"/>
    <property type="match status" value="1"/>
</dbReference>
<dbReference type="Proteomes" id="UP001529510">
    <property type="component" value="Unassembled WGS sequence"/>
</dbReference>
<evidence type="ECO:0000313" key="2">
    <source>
        <dbReference type="EMBL" id="KAL0189882.1"/>
    </source>
</evidence>
<gene>
    <name evidence="2" type="ORF">M9458_016981</name>
</gene>
<comment type="caution">
    <text evidence="2">The sequence shown here is derived from an EMBL/GenBank/DDBJ whole genome shotgun (WGS) entry which is preliminary data.</text>
</comment>
<name>A0ABD0QVR2_CIRMR</name>
<sequence>EVLAVLEQQEREASELQRLEVESRQHLAQFEFEDLARQQAMQDKQRKLERLEEVKKLNAARARVKVYDQLEGNFDATDSLHDAESAGDVQVPPFTSPQFISQSLPAKPQVFQALSPPFIPQSLPATTQVLQASSPPFIPQSLPVTSQVHNAQSLQQASQTPSASMLMPQLRNSSDLVSALAEAMSANRLPMPETALFTGDPLKFKDWRLSFETLIDRKNILKNEKLYYLRKYLGGAVKKTVEGFFLLGTEAAYDSAWQLLEKRYGDPFIIGKSFRDKLHGWPKISSKDGCELREFTDFLKSCEAAMPHLKTLEVLNDCNENQKFLQKLADWLVSRWNRKVMEACEAHAGYPQFKEFVVFLSKEADLDPISSVQALRSVES</sequence>
<protein>
    <submittedName>
        <fullName evidence="2">Uncharacterized protein</fullName>
    </submittedName>
</protein>
<dbReference type="AlphaFoldDB" id="A0ABD0QVR2"/>
<evidence type="ECO:0000313" key="3">
    <source>
        <dbReference type="Proteomes" id="UP001529510"/>
    </source>
</evidence>
<feature type="coiled-coil region" evidence="1">
    <location>
        <begin position="6"/>
        <end position="61"/>
    </location>
</feature>
<organism evidence="2 3">
    <name type="scientific">Cirrhinus mrigala</name>
    <name type="common">Mrigala</name>
    <dbReference type="NCBI Taxonomy" id="683832"/>
    <lineage>
        <taxon>Eukaryota</taxon>
        <taxon>Metazoa</taxon>
        <taxon>Chordata</taxon>
        <taxon>Craniata</taxon>
        <taxon>Vertebrata</taxon>
        <taxon>Euteleostomi</taxon>
        <taxon>Actinopterygii</taxon>
        <taxon>Neopterygii</taxon>
        <taxon>Teleostei</taxon>
        <taxon>Ostariophysi</taxon>
        <taxon>Cypriniformes</taxon>
        <taxon>Cyprinidae</taxon>
        <taxon>Labeoninae</taxon>
        <taxon>Labeonini</taxon>
        <taxon>Cirrhinus</taxon>
    </lineage>
</organism>